<organism evidence="11 12">
    <name type="scientific">Hornefia butyriciproducens</name>
    <dbReference type="NCBI Taxonomy" id="2652293"/>
    <lineage>
        <taxon>Bacteria</taxon>
        <taxon>Bacillati</taxon>
        <taxon>Bacillota</taxon>
        <taxon>Clostridia</taxon>
        <taxon>Peptostreptococcales</taxon>
        <taxon>Anaerovoracaceae</taxon>
        <taxon>Hornefia</taxon>
    </lineage>
</organism>
<dbReference type="GO" id="GO:0005829">
    <property type="term" value="C:cytosol"/>
    <property type="evidence" value="ECO:0007669"/>
    <property type="project" value="TreeGrafter"/>
</dbReference>
<dbReference type="InterPro" id="IPR024107">
    <property type="entry name" value="Tyr-tRNA-ligase_bac_1"/>
</dbReference>
<dbReference type="InterPro" id="IPR024088">
    <property type="entry name" value="Tyr-tRNA-ligase_bac-type"/>
</dbReference>
<protein>
    <recommendedName>
        <fullName evidence="8">Tyrosine--tRNA ligase</fullName>
        <ecNumber evidence="8">6.1.1.1</ecNumber>
    </recommendedName>
    <alternativeName>
        <fullName evidence="8">Tyrosyl-tRNA synthetase</fullName>
        <shortName evidence="8">TyrRS</shortName>
    </alternativeName>
</protein>
<evidence type="ECO:0000256" key="6">
    <source>
        <dbReference type="ARBA" id="ARBA00023146"/>
    </source>
</evidence>
<dbReference type="CDD" id="cd00805">
    <property type="entry name" value="TyrRS_core"/>
    <property type="match status" value="1"/>
</dbReference>
<dbReference type="EC" id="6.1.1.1" evidence="8"/>
<evidence type="ECO:0000256" key="7">
    <source>
        <dbReference type="ARBA" id="ARBA00048248"/>
    </source>
</evidence>
<gene>
    <name evidence="8" type="primary">tyrS</name>
    <name evidence="11" type="ORF">FYJ64_03120</name>
</gene>
<dbReference type="Gene3D" id="3.40.50.620">
    <property type="entry name" value="HUPs"/>
    <property type="match status" value="1"/>
</dbReference>
<keyword evidence="6 8" id="KW-0030">Aminoacyl-tRNA synthetase</keyword>
<dbReference type="SUPFAM" id="SSF52374">
    <property type="entry name" value="Nucleotidylyl transferase"/>
    <property type="match status" value="1"/>
</dbReference>
<dbReference type="EMBL" id="VUMZ01000002">
    <property type="protein sequence ID" value="MST51323.1"/>
    <property type="molecule type" value="Genomic_DNA"/>
</dbReference>
<dbReference type="GO" id="GO:0003723">
    <property type="term" value="F:RNA binding"/>
    <property type="evidence" value="ECO:0007669"/>
    <property type="project" value="UniProtKB-KW"/>
</dbReference>
<dbReference type="InterPro" id="IPR054608">
    <property type="entry name" value="SYY-like_C"/>
</dbReference>
<keyword evidence="12" id="KW-1185">Reference proteome</keyword>
<feature type="binding site" evidence="8">
    <location>
        <position position="203"/>
    </location>
    <ligand>
        <name>L-tyrosine</name>
        <dbReference type="ChEBI" id="CHEBI:58315"/>
    </ligand>
</feature>
<accession>A0A6L5Y3X6</accession>
<feature type="binding site" evidence="8">
    <location>
        <position position="46"/>
    </location>
    <ligand>
        <name>L-tyrosine</name>
        <dbReference type="ChEBI" id="CHEBI:58315"/>
    </ligand>
</feature>
<comment type="catalytic activity">
    <reaction evidence="7 8">
        <text>tRNA(Tyr) + L-tyrosine + ATP = L-tyrosyl-tRNA(Tyr) + AMP + diphosphate + H(+)</text>
        <dbReference type="Rhea" id="RHEA:10220"/>
        <dbReference type="Rhea" id="RHEA-COMP:9706"/>
        <dbReference type="Rhea" id="RHEA-COMP:9707"/>
        <dbReference type="ChEBI" id="CHEBI:15378"/>
        <dbReference type="ChEBI" id="CHEBI:30616"/>
        <dbReference type="ChEBI" id="CHEBI:33019"/>
        <dbReference type="ChEBI" id="CHEBI:58315"/>
        <dbReference type="ChEBI" id="CHEBI:78442"/>
        <dbReference type="ChEBI" id="CHEBI:78536"/>
        <dbReference type="ChEBI" id="CHEBI:456215"/>
        <dbReference type="EC" id="6.1.1.1"/>
    </reaction>
</comment>
<dbReference type="Proteomes" id="UP000474676">
    <property type="component" value="Unassembled WGS sequence"/>
</dbReference>
<dbReference type="Pfam" id="PF22421">
    <property type="entry name" value="SYY_C-terminal"/>
    <property type="match status" value="1"/>
</dbReference>
<dbReference type="PROSITE" id="PS50889">
    <property type="entry name" value="S4"/>
    <property type="match status" value="1"/>
</dbReference>
<evidence type="ECO:0000313" key="11">
    <source>
        <dbReference type="EMBL" id="MST51323.1"/>
    </source>
</evidence>
<dbReference type="Gene3D" id="3.10.290.10">
    <property type="entry name" value="RNA-binding S4 domain"/>
    <property type="match status" value="1"/>
</dbReference>
<evidence type="ECO:0000256" key="2">
    <source>
        <dbReference type="ARBA" id="ARBA00022741"/>
    </source>
</evidence>
<comment type="function">
    <text evidence="8">Catalyzes the attachment of tyrosine to tRNA(Tyr) in a two-step reaction: tyrosine is first activated by ATP to form Tyr-AMP and then transferred to the acceptor end of tRNA(Tyr).</text>
</comment>
<dbReference type="PROSITE" id="PS00178">
    <property type="entry name" value="AA_TRNA_LIGASE_I"/>
    <property type="match status" value="1"/>
</dbReference>
<dbReference type="RefSeq" id="WP_154573804.1">
    <property type="nucleotide sequence ID" value="NZ_VUMZ01000002.1"/>
</dbReference>
<dbReference type="InterPro" id="IPR001412">
    <property type="entry name" value="aa-tRNA-synth_I_CS"/>
</dbReference>
<dbReference type="GeneID" id="303114303"/>
<keyword evidence="2 8" id="KW-0547">Nucleotide-binding</keyword>
<evidence type="ECO:0000256" key="3">
    <source>
        <dbReference type="ARBA" id="ARBA00022840"/>
    </source>
</evidence>
<sequence>MKNFIPDNISQYDNVYDVLKERGFIEQVTDEDAVRSLLGREKIKFYIGFDPTADCLHVGHFMQVIIMMYMQKFGHTPVVLLGGGTGMVGDPSGRTDMRQLMDVNTIDENCRQFKKLFERFLEFDEEWEYTGNNGVFAPGHENKTPEPGKAICVNNGHWLRPLNYVEFVRTVGTHFNVNQMLRAEAFKQRMERAGGLTFFEFNYMLMQSYDFMVMARDFDVKMEFGGNDQWSNIIGGVDLTRKMCGKEVYGMTFALLTNSEGKKMGKTAKGALWLSPERTSPYEFYQYWRNVDDADVEKCLRMLTFLPMDEVRRLSALEGAEINKAKEILAYEVTKLVHGEEEARKAQEGARAAFGGGTATENIPTKEYPAADFAGEGKGLLTLMKELGLASSNGEARRTVEQGGLSVNSEKITDARASITAEHFRDGEILIQKGKKKFIKVVLR</sequence>
<comment type="caution">
    <text evidence="8">Lacks conserved residue(s) required for the propagation of feature annotation.</text>
</comment>
<name>A0A6L5Y3X6_9FIRM</name>
<dbReference type="AlphaFoldDB" id="A0A6L5Y3X6"/>
<keyword evidence="5 8" id="KW-0648">Protein biosynthesis</keyword>
<dbReference type="FunFam" id="1.10.240.10:FF:000001">
    <property type="entry name" value="Tyrosine--tRNA ligase"/>
    <property type="match status" value="1"/>
</dbReference>
<dbReference type="InterPro" id="IPR014729">
    <property type="entry name" value="Rossmann-like_a/b/a_fold"/>
</dbReference>
<comment type="subcellular location">
    <subcellularLocation>
        <location evidence="8">Cytoplasm</location>
    </subcellularLocation>
</comment>
<proteinExistence type="inferred from homology"/>
<reference evidence="11 12" key="1">
    <citation type="submission" date="2019-08" db="EMBL/GenBank/DDBJ databases">
        <title>In-depth cultivation of the pig gut microbiome towards novel bacterial diversity and tailored functional studies.</title>
        <authorList>
            <person name="Wylensek D."/>
            <person name="Hitch T.C.A."/>
            <person name="Clavel T."/>
        </authorList>
    </citation>
    <scope>NUCLEOTIDE SEQUENCE [LARGE SCALE GENOMIC DNA]</scope>
    <source>
        <strain evidence="11 12">WCA-MUC-591-APC-3H</strain>
    </source>
</reference>
<dbReference type="PANTHER" id="PTHR11766:SF0">
    <property type="entry name" value="TYROSINE--TRNA LIGASE, MITOCHONDRIAL"/>
    <property type="match status" value="1"/>
</dbReference>
<comment type="subunit">
    <text evidence="8">Homodimer.</text>
</comment>
<dbReference type="GO" id="GO:0005524">
    <property type="term" value="F:ATP binding"/>
    <property type="evidence" value="ECO:0007669"/>
    <property type="project" value="UniProtKB-UniRule"/>
</dbReference>
<dbReference type="InterPro" id="IPR036986">
    <property type="entry name" value="S4_RNA-bd_sf"/>
</dbReference>
<dbReference type="PANTHER" id="PTHR11766">
    <property type="entry name" value="TYROSYL-TRNA SYNTHETASE"/>
    <property type="match status" value="1"/>
</dbReference>
<dbReference type="SUPFAM" id="SSF55174">
    <property type="entry name" value="Alpha-L RNA-binding motif"/>
    <property type="match status" value="1"/>
</dbReference>
<feature type="short sequence motif" description="'KMSKS' region" evidence="8">
    <location>
        <begin position="263"/>
        <end position="267"/>
    </location>
</feature>
<dbReference type="HAMAP" id="MF_02006">
    <property type="entry name" value="Tyr_tRNA_synth_type1"/>
    <property type="match status" value="1"/>
</dbReference>
<keyword evidence="3 8" id="KW-0067">ATP-binding</keyword>
<comment type="caution">
    <text evidence="11">The sequence shown here is derived from an EMBL/GenBank/DDBJ whole genome shotgun (WGS) entry which is preliminary data.</text>
</comment>
<dbReference type="InterPro" id="IPR002305">
    <property type="entry name" value="aa-tRNA-synth_Ic"/>
</dbReference>
<feature type="binding site" evidence="8">
    <location>
        <position position="266"/>
    </location>
    <ligand>
        <name>ATP</name>
        <dbReference type="ChEBI" id="CHEBI:30616"/>
    </ligand>
</feature>
<dbReference type="NCBIfam" id="TIGR00234">
    <property type="entry name" value="tyrS"/>
    <property type="match status" value="1"/>
</dbReference>
<evidence type="ECO:0000256" key="5">
    <source>
        <dbReference type="ARBA" id="ARBA00022917"/>
    </source>
</evidence>
<keyword evidence="4 9" id="KW-0694">RNA-binding</keyword>
<comment type="similarity">
    <text evidence="8">Belongs to the class-I aminoacyl-tRNA synthetase family. TyrS type 1 subfamily.</text>
</comment>
<evidence type="ECO:0000313" key="12">
    <source>
        <dbReference type="Proteomes" id="UP000474676"/>
    </source>
</evidence>
<evidence type="ECO:0000256" key="9">
    <source>
        <dbReference type="PROSITE-ProRule" id="PRU00182"/>
    </source>
</evidence>
<feature type="domain" description="Tyrosine--tRNA ligase SYY-like C-terminal" evidence="10">
    <location>
        <begin position="366"/>
        <end position="439"/>
    </location>
</feature>
<evidence type="ECO:0000256" key="4">
    <source>
        <dbReference type="ARBA" id="ARBA00022884"/>
    </source>
</evidence>
<evidence type="ECO:0000259" key="10">
    <source>
        <dbReference type="Pfam" id="PF22421"/>
    </source>
</evidence>
<dbReference type="CDD" id="cd00165">
    <property type="entry name" value="S4"/>
    <property type="match status" value="1"/>
</dbReference>
<dbReference type="Pfam" id="PF00579">
    <property type="entry name" value="tRNA-synt_1b"/>
    <property type="match status" value="1"/>
</dbReference>
<keyword evidence="8" id="KW-0963">Cytoplasm</keyword>
<dbReference type="PRINTS" id="PR01040">
    <property type="entry name" value="TRNASYNTHTYR"/>
</dbReference>
<dbReference type="Gene3D" id="1.10.240.10">
    <property type="entry name" value="Tyrosyl-Transfer RNA Synthetase"/>
    <property type="match status" value="1"/>
</dbReference>
<keyword evidence="1 8" id="KW-0436">Ligase</keyword>
<evidence type="ECO:0000256" key="8">
    <source>
        <dbReference type="HAMAP-Rule" id="MF_02006"/>
    </source>
</evidence>
<dbReference type="InterPro" id="IPR002307">
    <property type="entry name" value="Tyr-tRNA-ligase"/>
</dbReference>
<dbReference type="GO" id="GO:0006437">
    <property type="term" value="P:tyrosyl-tRNA aminoacylation"/>
    <property type="evidence" value="ECO:0007669"/>
    <property type="project" value="UniProtKB-UniRule"/>
</dbReference>
<dbReference type="GO" id="GO:0004831">
    <property type="term" value="F:tyrosine-tRNA ligase activity"/>
    <property type="evidence" value="ECO:0007669"/>
    <property type="project" value="UniProtKB-UniRule"/>
</dbReference>
<feature type="binding site" evidence="8">
    <location>
        <position position="207"/>
    </location>
    <ligand>
        <name>L-tyrosine</name>
        <dbReference type="ChEBI" id="CHEBI:58315"/>
    </ligand>
</feature>
<evidence type="ECO:0000256" key="1">
    <source>
        <dbReference type="ARBA" id="ARBA00022598"/>
    </source>
</evidence>